<accession>A0ABD2N2V6</accession>
<evidence type="ECO:0000313" key="2">
    <source>
        <dbReference type="Proteomes" id="UP001516400"/>
    </source>
</evidence>
<comment type="caution">
    <text evidence="1">The sequence shown here is derived from an EMBL/GenBank/DDBJ whole genome shotgun (WGS) entry which is preliminary data.</text>
</comment>
<protein>
    <submittedName>
        <fullName evidence="1">Uncharacterized protein</fullName>
    </submittedName>
</protein>
<dbReference type="Proteomes" id="UP001516400">
    <property type="component" value="Unassembled WGS sequence"/>
</dbReference>
<organism evidence="1 2">
    <name type="scientific">Cryptolaemus montrouzieri</name>
    <dbReference type="NCBI Taxonomy" id="559131"/>
    <lineage>
        <taxon>Eukaryota</taxon>
        <taxon>Metazoa</taxon>
        <taxon>Ecdysozoa</taxon>
        <taxon>Arthropoda</taxon>
        <taxon>Hexapoda</taxon>
        <taxon>Insecta</taxon>
        <taxon>Pterygota</taxon>
        <taxon>Neoptera</taxon>
        <taxon>Endopterygota</taxon>
        <taxon>Coleoptera</taxon>
        <taxon>Polyphaga</taxon>
        <taxon>Cucujiformia</taxon>
        <taxon>Coccinelloidea</taxon>
        <taxon>Coccinellidae</taxon>
        <taxon>Scymninae</taxon>
        <taxon>Scymnini</taxon>
        <taxon>Cryptolaemus</taxon>
    </lineage>
</organism>
<evidence type="ECO:0000313" key="1">
    <source>
        <dbReference type="EMBL" id="KAL3272984.1"/>
    </source>
</evidence>
<keyword evidence="2" id="KW-1185">Reference proteome</keyword>
<dbReference type="EMBL" id="JABFTP020000062">
    <property type="protein sequence ID" value="KAL3272984.1"/>
    <property type="molecule type" value="Genomic_DNA"/>
</dbReference>
<gene>
    <name evidence="1" type="ORF">HHI36_014441</name>
</gene>
<sequence>MKNQYFEGDYFPMELTKTEIIHLFKERVGANGFRVPVYDFLKSFLSDWTKKLSGDMITLAPTKMKYGDPQGPVLRPGGIDCDDTSVIISSENERDISQRL</sequence>
<proteinExistence type="predicted"/>
<reference evidence="1 2" key="1">
    <citation type="journal article" date="2021" name="BMC Biol.">
        <title>Horizontally acquired antibacterial genes associated with adaptive radiation of ladybird beetles.</title>
        <authorList>
            <person name="Li H.S."/>
            <person name="Tang X.F."/>
            <person name="Huang Y.H."/>
            <person name="Xu Z.Y."/>
            <person name="Chen M.L."/>
            <person name="Du X.Y."/>
            <person name="Qiu B.Y."/>
            <person name="Chen P.T."/>
            <person name="Zhang W."/>
            <person name="Slipinski A."/>
            <person name="Escalona H.E."/>
            <person name="Waterhouse R.M."/>
            <person name="Zwick A."/>
            <person name="Pang H."/>
        </authorList>
    </citation>
    <scope>NUCLEOTIDE SEQUENCE [LARGE SCALE GENOMIC DNA]</scope>
    <source>
        <strain evidence="1">SYSU2018</strain>
    </source>
</reference>
<name>A0ABD2N2V6_9CUCU</name>
<dbReference type="AlphaFoldDB" id="A0ABD2N2V6"/>